<dbReference type="SUPFAM" id="SSF52980">
    <property type="entry name" value="Restriction endonuclease-like"/>
    <property type="match status" value="1"/>
</dbReference>
<evidence type="ECO:0000313" key="2">
    <source>
        <dbReference type="EMBL" id="SDJ59223.1"/>
    </source>
</evidence>
<dbReference type="STRING" id="1095776.SAMN04515672_1103"/>
<dbReference type="GO" id="GO:0009307">
    <property type="term" value="P:DNA restriction-modification system"/>
    <property type="evidence" value="ECO:0007669"/>
    <property type="project" value="InterPro"/>
</dbReference>
<dbReference type="EMBL" id="FNFE01000001">
    <property type="protein sequence ID" value="SDJ59223.1"/>
    <property type="molecule type" value="Genomic_DNA"/>
</dbReference>
<dbReference type="GO" id="GO:0004519">
    <property type="term" value="F:endonuclease activity"/>
    <property type="evidence" value="ECO:0007669"/>
    <property type="project" value="UniProtKB-KW"/>
</dbReference>
<dbReference type="Pfam" id="PF04471">
    <property type="entry name" value="Mrr_cat"/>
    <property type="match status" value="1"/>
</dbReference>
<proteinExistence type="predicted"/>
<dbReference type="AlphaFoldDB" id="A0A1G8UZJ6"/>
<dbReference type="InterPro" id="IPR007560">
    <property type="entry name" value="Restrct_endonuc_IV_Mrr"/>
</dbReference>
<organism evidence="2 3">
    <name type="scientific">Natronorubrum texcoconense</name>
    <dbReference type="NCBI Taxonomy" id="1095776"/>
    <lineage>
        <taxon>Archaea</taxon>
        <taxon>Methanobacteriati</taxon>
        <taxon>Methanobacteriota</taxon>
        <taxon>Stenosarchaea group</taxon>
        <taxon>Halobacteria</taxon>
        <taxon>Halobacteriales</taxon>
        <taxon>Natrialbaceae</taxon>
        <taxon>Natronorubrum</taxon>
    </lineage>
</organism>
<keyword evidence="2" id="KW-0540">Nuclease</keyword>
<dbReference type="OrthoDB" id="324010at2157"/>
<gene>
    <name evidence="2" type="ORF">SAMN04515672_1103</name>
</gene>
<keyword evidence="3" id="KW-1185">Reference proteome</keyword>
<dbReference type="Proteomes" id="UP000198882">
    <property type="component" value="Unassembled WGS sequence"/>
</dbReference>
<sequence length="209" mass="24122">MSEDQSPTDAEREFTRDIEGRGKGDGRWLEFQLSRALKQWGYVTDMRETAYGLEIDVVAKRKEPRNRPTDYIVAECKDWENRSITPNVIYRLCMLAFSCRAMPVLCHTTTLTPKAREIAQKWEVRVLTLEDLHRGALPAPNVSAPIEELCMHRRQCTPREGRGTLPVMLTYERERHFSYVPGFKAKGRLCEYQPIENADESHSSEDSGE</sequence>
<dbReference type="InterPro" id="IPR011335">
    <property type="entry name" value="Restrct_endonuc-II-like"/>
</dbReference>
<keyword evidence="2" id="KW-0255">Endonuclease</keyword>
<name>A0A1G8UZJ6_9EURY</name>
<feature type="domain" description="Restriction endonuclease type IV Mrr" evidence="1">
    <location>
        <begin position="33"/>
        <end position="133"/>
    </location>
</feature>
<evidence type="ECO:0000259" key="1">
    <source>
        <dbReference type="Pfam" id="PF04471"/>
    </source>
</evidence>
<dbReference type="GO" id="GO:0003677">
    <property type="term" value="F:DNA binding"/>
    <property type="evidence" value="ECO:0007669"/>
    <property type="project" value="InterPro"/>
</dbReference>
<reference evidence="3" key="1">
    <citation type="submission" date="2016-10" db="EMBL/GenBank/DDBJ databases">
        <authorList>
            <person name="Varghese N."/>
            <person name="Submissions S."/>
        </authorList>
    </citation>
    <scope>NUCLEOTIDE SEQUENCE [LARGE SCALE GENOMIC DNA]</scope>
    <source>
        <strain evidence="3">B4,CECT 8067,JCM 17497</strain>
    </source>
</reference>
<evidence type="ECO:0000313" key="3">
    <source>
        <dbReference type="Proteomes" id="UP000198882"/>
    </source>
</evidence>
<dbReference type="RefSeq" id="WP_090303556.1">
    <property type="nucleotide sequence ID" value="NZ_FNFE01000001.1"/>
</dbReference>
<protein>
    <submittedName>
        <fullName evidence="2">Restriction endonuclease</fullName>
    </submittedName>
</protein>
<keyword evidence="2" id="KW-0378">Hydrolase</keyword>
<accession>A0A1G8UZJ6</accession>